<reference evidence="1" key="1">
    <citation type="journal article" date="2021" name="Proc. Natl. Acad. Sci. U.S.A.">
        <title>A Catalog of Tens of Thousands of Viruses from Human Metagenomes Reveals Hidden Associations with Chronic Diseases.</title>
        <authorList>
            <person name="Tisza M.J."/>
            <person name="Buck C.B."/>
        </authorList>
    </citation>
    <scope>NUCLEOTIDE SEQUENCE</scope>
    <source>
        <strain evidence="1">CtPuP5</strain>
    </source>
</reference>
<evidence type="ECO:0000313" key="1">
    <source>
        <dbReference type="EMBL" id="DAD66746.1"/>
    </source>
</evidence>
<accession>A0A8S5LAD7</accession>
<sequence length="199" mass="23411">MLGILDKKNVQEVFCELLERNGEVTSKEVKDELRNRGFWAIQAQVSWCIKSHYKDWGAILHYNGKYNVYLPEDAEEEDDMPVMNNIASVSIDIDEEDEDDATPCQKKKCRITTTQRISDNEMHINVYSPKEKANINVIVNKYDFDGAQYIISYNKDIICYVGSKDTTLTNKQVRYYAWKIYKDEYPGMEYFDVRCNKFF</sequence>
<protein>
    <submittedName>
        <fullName evidence="1">Arginine repressor</fullName>
    </submittedName>
</protein>
<organism evidence="1">
    <name type="scientific">Myoviridae sp. ctPuP5</name>
    <dbReference type="NCBI Taxonomy" id="2823543"/>
    <lineage>
        <taxon>Viruses</taxon>
        <taxon>Duplodnaviria</taxon>
        <taxon>Heunggongvirae</taxon>
        <taxon>Uroviricota</taxon>
        <taxon>Caudoviricetes</taxon>
    </lineage>
</organism>
<dbReference type="EMBL" id="BK014662">
    <property type="protein sequence ID" value="DAD66746.1"/>
    <property type="molecule type" value="Genomic_DNA"/>
</dbReference>
<proteinExistence type="predicted"/>
<name>A0A8S5LAD7_9CAUD</name>